<dbReference type="InterPro" id="IPR034032">
    <property type="entry name" value="Zn_MMP-like_bac"/>
</dbReference>
<organism evidence="3 4">
    <name type="scientific">Sessilibacter corallicola</name>
    <dbReference type="NCBI Taxonomy" id="2904075"/>
    <lineage>
        <taxon>Bacteria</taxon>
        <taxon>Pseudomonadati</taxon>
        <taxon>Pseudomonadota</taxon>
        <taxon>Gammaproteobacteria</taxon>
        <taxon>Cellvibrionales</taxon>
        <taxon>Cellvibrionaceae</taxon>
        <taxon>Sessilibacter</taxon>
    </lineage>
</organism>
<dbReference type="SUPFAM" id="SSF55486">
    <property type="entry name" value="Metalloproteases ('zincins'), catalytic domain"/>
    <property type="match status" value="1"/>
</dbReference>
<sequence>MLPRLLIAIVLFFTGTLVVQAETILDFTQNMEKKSGFYDFYYNESDGKLYLEVSAFNEPFLFQSSLPQGVGSNDIGLDRGQLGATRLVQFERFGKQVLLNQLNTQYRANSQNLAEVRSIDEAFADSVIAGLTIVAEENGRVLVDYTDFLLSDIHRISARLSQRKQGSYKADKKRSGVYLPRSKSFVDNTELEALVTFAGSKPGEFVRQVTPDPISISVHLHHSFIRLPDDDYQPRRFHPYSGFWSVGYQDYAVPIEQGLTQRFIPRHRLKKKNPTAQRSEPVEPIVYYLDPGTPEPVKSALIEGAKWWNDAFEAIGYINAFQVKEMPIDADPMDVRYNVIQWVHRATRGWSYGASVIDPRTGEIIKGHVTLGSLRVRQDYLIALGLTSPFDGEQVSTDYQKEMALARIRQLSAHEVGHTLGIAHNFAASENNRASVMDYPHPYVTIEHGKISLENAYDVGIGEWDSHVIAYGYQDYSSESDEKAGLVKLIKQGRSAGLKYISDADARPGHAASEVGHLWDNGENAIDELARVINVRKLAIANFGINSIAHGEVLSSLEEAFVPIYLFHRYQIEAAAKLIGGVSYEYESKGDYSSPKGVVSVNAETQLNAFDLMLDTLSEDFLQIPESLNALITPKPIGYSRNRESFKGRTGYTFDPISAAEASAGFTLSLMLTPERLNRVSQQSVLDNSKPSVNDLIKQLLNKTVKAKTNDNSSLIKPRVDALVINALMNTVTSQELAPEVKQAIQHEIIALKSWAAKQKRNSNAAVLASQLEVYLKTGNWPFHFEVKPLPPGSPI</sequence>
<accession>A0ABQ0A9U2</accession>
<dbReference type="InterPro" id="IPR033413">
    <property type="entry name" value="DUF5117"/>
</dbReference>
<dbReference type="Pfam" id="PF16313">
    <property type="entry name" value="DUF4953"/>
    <property type="match status" value="1"/>
</dbReference>
<evidence type="ECO:0000313" key="4">
    <source>
        <dbReference type="Proteomes" id="UP001465153"/>
    </source>
</evidence>
<keyword evidence="4" id="KW-1185">Reference proteome</keyword>
<gene>
    <name evidence="3" type="ORF">NBRC116591_22360</name>
</gene>
<evidence type="ECO:0000259" key="2">
    <source>
        <dbReference type="Pfam" id="PF17148"/>
    </source>
</evidence>
<feature type="domain" description="EcxA zinc-binding" evidence="1">
    <location>
        <begin position="399"/>
        <end position="709"/>
    </location>
</feature>
<dbReference type="Proteomes" id="UP001465153">
    <property type="component" value="Unassembled WGS sequence"/>
</dbReference>
<reference evidence="3 4" key="1">
    <citation type="submission" date="2024-04" db="EMBL/GenBank/DDBJ databases">
        <title>Draft genome sequence of Sessilibacter corallicola NBRC 116591.</title>
        <authorList>
            <person name="Miyakawa T."/>
            <person name="Kusuya Y."/>
            <person name="Miura T."/>
        </authorList>
    </citation>
    <scope>NUCLEOTIDE SEQUENCE [LARGE SCALE GENOMIC DNA]</scope>
    <source>
        <strain evidence="3 4">KU-00831-HH</strain>
    </source>
</reference>
<feature type="domain" description="DUF5117" evidence="2">
    <location>
        <begin position="80"/>
        <end position="272"/>
    </location>
</feature>
<name>A0ABQ0A9U2_9GAMM</name>
<dbReference type="PANTHER" id="PTHR38478:SF1">
    <property type="entry name" value="ZINC DEPENDENT METALLOPROTEASE DOMAIN LIPOPROTEIN"/>
    <property type="match status" value="1"/>
</dbReference>
<keyword evidence="3" id="KW-0645">Protease</keyword>
<evidence type="ECO:0000313" key="3">
    <source>
        <dbReference type="EMBL" id="GAA6168425.1"/>
    </source>
</evidence>
<dbReference type="EMBL" id="BAABWN010000006">
    <property type="protein sequence ID" value="GAA6168425.1"/>
    <property type="molecule type" value="Genomic_DNA"/>
</dbReference>
<keyword evidence="3" id="KW-0482">Metalloprotease</keyword>
<proteinExistence type="predicted"/>
<evidence type="ECO:0000259" key="1">
    <source>
        <dbReference type="Pfam" id="PF16313"/>
    </source>
</evidence>
<keyword evidence="3" id="KW-0378">Hydrolase</keyword>
<protein>
    <submittedName>
        <fullName evidence="3">Zinc-dependent metalloprotease</fullName>
    </submittedName>
</protein>
<dbReference type="RefSeq" id="WP_353303111.1">
    <property type="nucleotide sequence ID" value="NZ_BAABWN010000006.1"/>
</dbReference>
<dbReference type="Pfam" id="PF17148">
    <property type="entry name" value="DUF5117"/>
    <property type="match status" value="1"/>
</dbReference>
<dbReference type="GO" id="GO:0008237">
    <property type="term" value="F:metallopeptidase activity"/>
    <property type="evidence" value="ECO:0007669"/>
    <property type="project" value="UniProtKB-KW"/>
</dbReference>
<dbReference type="InterPro" id="IPR032534">
    <property type="entry name" value="EcxA_zinc-bd"/>
</dbReference>
<comment type="caution">
    <text evidence="3">The sequence shown here is derived from an EMBL/GenBank/DDBJ whole genome shotgun (WGS) entry which is preliminary data.</text>
</comment>
<dbReference type="PANTHER" id="PTHR38478">
    <property type="entry name" value="PEPTIDASE M1A AND M12B"/>
    <property type="match status" value="1"/>
</dbReference>
<dbReference type="CDD" id="cd04276">
    <property type="entry name" value="ZnMc_MMP_like_2"/>
    <property type="match status" value="1"/>
</dbReference>